<sequence>MPSNATLIAIIVTKEDSNLLIQGFAKYQSTKDECKIFIIENLEQFIIASHITVITTSDLDQEYEADKIPPNVPYCIFLVVAKRNQQSIKKTTYFDTECFYIKPGHTFLISEFIRYVTSESIAVEATDIDFMYAPSVNVVHNIHDSPSTTIQSLVRF</sequence>
<keyword evidence="2" id="KW-1185">Reference proteome</keyword>
<evidence type="ECO:0000313" key="1">
    <source>
        <dbReference type="EMBL" id="RIB12224.1"/>
    </source>
</evidence>
<name>A0A397UPU2_9GLOM</name>
<dbReference type="AlphaFoldDB" id="A0A397UPU2"/>
<dbReference type="EMBL" id="QKWP01001045">
    <property type="protein sequence ID" value="RIB12224.1"/>
    <property type="molecule type" value="Genomic_DNA"/>
</dbReference>
<dbReference type="OrthoDB" id="10511554at2759"/>
<accession>A0A397UPU2</accession>
<protein>
    <submittedName>
        <fullName evidence="1">Uncharacterized protein</fullName>
    </submittedName>
</protein>
<comment type="caution">
    <text evidence="1">The sequence shown here is derived from an EMBL/GenBank/DDBJ whole genome shotgun (WGS) entry which is preliminary data.</text>
</comment>
<organism evidence="1 2">
    <name type="scientific">Gigaspora rosea</name>
    <dbReference type="NCBI Taxonomy" id="44941"/>
    <lineage>
        <taxon>Eukaryota</taxon>
        <taxon>Fungi</taxon>
        <taxon>Fungi incertae sedis</taxon>
        <taxon>Mucoromycota</taxon>
        <taxon>Glomeromycotina</taxon>
        <taxon>Glomeromycetes</taxon>
        <taxon>Diversisporales</taxon>
        <taxon>Gigasporaceae</taxon>
        <taxon>Gigaspora</taxon>
    </lineage>
</organism>
<gene>
    <name evidence="1" type="ORF">C2G38_2201210</name>
</gene>
<proteinExistence type="predicted"/>
<dbReference type="Proteomes" id="UP000266673">
    <property type="component" value="Unassembled WGS sequence"/>
</dbReference>
<evidence type="ECO:0000313" key="2">
    <source>
        <dbReference type="Proteomes" id="UP000266673"/>
    </source>
</evidence>
<reference evidence="1 2" key="1">
    <citation type="submission" date="2018-06" db="EMBL/GenBank/DDBJ databases">
        <title>Comparative genomics reveals the genomic features of Rhizophagus irregularis, R. cerebriforme, R. diaphanum and Gigaspora rosea, and their symbiotic lifestyle signature.</title>
        <authorList>
            <person name="Morin E."/>
            <person name="San Clemente H."/>
            <person name="Chen E.C.H."/>
            <person name="De La Providencia I."/>
            <person name="Hainaut M."/>
            <person name="Kuo A."/>
            <person name="Kohler A."/>
            <person name="Murat C."/>
            <person name="Tang N."/>
            <person name="Roy S."/>
            <person name="Loubradou J."/>
            <person name="Henrissat B."/>
            <person name="Grigoriev I.V."/>
            <person name="Corradi N."/>
            <person name="Roux C."/>
            <person name="Martin F.M."/>
        </authorList>
    </citation>
    <scope>NUCLEOTIDE SEQUENCE [LARGE SCALE GENOMIC DNA]</scope>
    <source>
        <strain evidence="1 2">DAOM 194757</strain>
    </source>
</reference>